<feature type="compositionally biased region" description="Acidic residues" evidence="1">
    <location>
        <begin position="203"/>
        <end position="218"/>
    </location>
</feature>
<dbReference type="PROSITE" id="PS51257">
    <property type="entry name" value="PROKAR_LIPOPROTEIN"/>
    <property type="match status" value="1"/>
</dbReference>
<accession>A0A517N203</accession>
<protein>
    <submittedName>
        <fullName evidence="2">Uncharacterized protein</fullName>
    </submittedName>
</protein>
<evidence type="ECO:0000313" key="3">
    <source>
        <dbReference type="Proteomes" id="UP000319852"/>
    </source>
</evidence>
<dbReference type="KEGG" id="amob:HG15A2_45110"/>
<dbReference type="Proteomes" id="UP000319852">
    <property type="component" value="Chromosome"/>
</dbReference>
<feature type="region of interest" description="Disordered" evidence="1">
    <location>
        <begin position="184"/>
        <end position="266"/>
    </location>
</feature>
<sequence>MSQKRSIQLALVVVTLSIGCLSSGAIAKGTGLWRLPSSTAQYFGCGNGPGHHAPMIRSPGYQPPQVQRLKFIPAKQGPFCKAGTCGVTAGFQSMPAEADIWSPDNLNGAFRQGPPQQVLPQRGNPQHAQSQMPMHLQPQFAPQRMPMQAHPRVPGQQQSVLFAPPTKRTLPLIQEESTLTEEIKKGKSEMNAEPQSDNLVTPADEEESRDSLLDEDDLNSFRTEDPEADLEEPAMPDAEPRSAPQSKDDTPQTDQAKGPRVWTVRH</sequence>
<proteinExistence type="predicted"/>
<evidence type="ECO:0000313" key="2">
    <source>
        <dbReference type="EMBL" id="QDT01169.1"/>
    </source>
</evidence>
<gene>
    <name evidence="2" type="ORF">HG15A2_45110</name>
</gene>
<dbReference type="RefSeq" id="WP_145063168.1">
    <property type="nucleotide sequence ID" value="NZ_CP036263.1"/>
</dbReference>
<keyword evidence="3" id="KW-1185">Reference proteome</keyword>
<dbReference type="EMBL" id="CP036263">
    <property type="protein sequence ID" value="QDT01169.1"/>
    <property type="molecule type" value="Genomic_DNA"/>
</dbReference>
<reference evidence="2 3" key="1">
    <citation type="submission" date="2019-02" db="EMBL/GenBank/DDBJ databases">
        <title>Deep-cultivation of Planctomycetes and their phenomic and genomic characterization uncovers novel biology.</title>
        <authorList>
            <person name="Wiegand S."/>
            <person name="Jogler M."/>
            <person name="Boedeker C."/>
            <person name="Pinto D."/>
            <person name="Vollmers J."/>
            <person name="Rivas-Marin E."/>
            <person name="Kohn T."/>
            <person name="Peeters S.H."/>
            <person name="Heuer A."/>
            <person name="Rast P."/>
            <person name="Oberbeckmann S."/>
            <person name="Bunk B."/>
            <person name="Jeske O."/>
            <person name="Meyerdierks A."/>
            <person name="Storesund J.E."/>
            <person name="Kallscheuer N."/>
            <person name="Luecker S."/>
            <person name="Lage O.M."/>
            <person name="Pohl T."/>
            <person name="Merkel B.J."/>
            <person name="Hornburger P."/>
            <person name="Mueller R.-W."/>
            <person name="Bruemmer F."/>
            <person name="Labrenz M."/>
            <person name="Spormann A.M."/>
            <person name="Op den Camp H."/>
            <person name="Overmann J."/>
            <person name="Amann R."/>
            <person name="Jetten M.S.M."/>
            <person name="Mascher T."/>
            <person name="Medema M.H."/>
            <person name="Devos D.P."/>
            <person name="Kaster A.-K."/>
            <person name="Ovreas L."/>
            <person name="Rohde M."/>
            <person name="Galperin M.Y."/>
            <person name="Jogler C."/>
        </authorList>
    </citation>
    <scope>NUCLEOTIDE SEQUENCE [LARGE SCALE GENOMIC DNA]</scope>
    <source>
        <strain evidence="2 3">HG15A2</strain>
    </source>
</reference>
<dbReference type="AlphaFoldDB" id="A0A517N203"/>
<evidence type="ECO:0000256" key="1">
    <source>
        <dbReference type="SAM" id="MobiDB-lite"/>
    </source>
</evidence>
<dbReference type="OrthoDB" id="292791at2"/>
<name>A0A517N203_9BACT</name>
<organism evidence="2 3">
    <name type="scientific">Adhaeretor mobilis</name>
    <dbReference type="NCBI Taxonomy" id="1930276"/>
    <lineage>
        <taxon>Bacteria</taxon>
        <taxon>Pseudomonadati</taxon>
        <taxon>Planctomycetota</taxon>
        <taxon>Planctomycetia</taxon>
        <taxon>Pirellulales</taxon>
        <taxon>Lacipirellulaceae</taxon>
        <taxon>Adhaeretor</taxon>
    </lineage>
</organism>